<dbReference type="InterPro" id="IPR001368">
    <property type="entry name" value="TNFR/NGFR_Cys_rich_reg"/>
</dbReference>
<feature type="transmembrane region" description="Helical" evidence="10">
    <location>
        <begin position="331"/>
        <end position="353"/>
    </location>
</feature>
<evidence type="ECO:0000256" key="6">
    <source>
        <dbReference type="ARBA" id="ARBA00023157"/>
    </source>
</evidence>
<feature type="disulfide bond" evidence="9">
    <location>
        <begin position="236"/>
        <end position="249"/>
    </location>
</feature>
<keyword evidence="8" id="KW-0325">Glycoprotein</keyword>
<reference evidence="14 15" key="1">
    <citation type="journal article" date="2007" name="Science">
        <title>Sea anemone genome reveals ancestral eumetazoan gene repertoire and genomic organization.</title>
        <authorList>
            <person name="Putnam N.H."/>
            <person name="Srivastava M."/>
            <person name="Hellsten U."/>
            <person name="Dirks B."/>
            <person name="Chapman J."/>
            <person name="Salamov A."/>
            <person name="Terry A."/>
            <person name="Shapiro H."/>
            <person name="Lindquist E."/>
            <person name="Kapitonov V.V."/>
            <person name="Jurka J."/>
            <person name="Genikhovich G."/>
            <person name="Grigoriev I.V."/>
            <person name="Lucas S.M."/>
            <person name="Steele R.E."/>
            <person name="Finnerty J.R."/>
            <person name="Technau U."/>
            <person name="Martindale M.Q."/>
            <person name="Rokhsar D.S."/>
        </authorList>
    </citation>
    <scope>NUCLEOTIDE SEQUENCE [LARGE SCALE GENOMIC DNA]</scope>
    <source>
        <strain evidence="15">CH2 X CH6</strain>
    </source>
</reference>
<dbReference type="InterPro" id="IPR000906">
    <property type="entry name" value="ZU5_dom"/>
</dbReference>
<evidence type="ECO:0000256" key="11">
    <source>
        <dbReference type="SAM" id="SignalP"/>
    </source>
</evidence>
<dbReference type="SMART" id="SM00208">
    <property type="entry name" value="TNFR"/>
    <property type="match status" value="2"/>
</dbReference>
<evidence type="ECO:0000313" key="14">
    <source>
        <dbReference type="EMBL" id="EDO45713.1"/>
    </source>
</evidence>
<dbReference type="Pfam" id="PF00791">
    <property type="entry name" value="ZU5"/>
    <property type="match status" value="1"/>
</dbReference>
<keyword evidence="5 10" id="KW-0472">Membrane</keyword>
<evidence type="ECO:0000256" key="8">
    <source>
        <dbReference type="ARBA" id="ARBA00023180"/>
    </source>
</evidence>
<dbReference type="GO" id="GO:0046330">
    <property type="term" value="P:positive regulation of JNK cascade"/>
    <property type="evidence" value="ECO:0007669"/>
    <property type="project" value="InterPro"/>
</dbReference>
<feature type="chain" id="PRO_5036483473" evidence="11">
    <location>
        <begin position="23"/>
        <end position="790"/>
    </location>
</feature>
<dbReference type="EMBL" id="DS469533">
    <property type="protein sequence ID" value="EDO45713.1"/>
    <property type="molecule type" value="Genomic_DNA"/>
</dbReference>
<dbReference type="STRING" id="45351.A7RRZ5"/>
<dbReference type="InParanoid" id="A7RRZ5"/>
<dbReference type="PANTHER" id="PTHR12120">
    <property type="entry name" value="TNFR-CYS DOMAIN-CONTAINING PROTEIN"/>
    <property type="match status" value="1"/>
</dbReference>
<keyword evidence="6 9" id="KW-1015">Disulfide bond</keyword>
<dbReference type="AlphaFoldDB" id="A7RRZ5"/>
<dbReference type="KEGG" id="nve:5517714"/>
<comment type="caution">
    <text evidence="9">Lacks conserved residue(s) required for the propagation of feature annotation.</text>
</comment>
<feature type="domain" description="TNFR-Cys" evidence="12">
    <location>
        <begin position="217"/>
        <end position="257"/>
    </location>
</feature>
<feature type="domain" description="TNFR-Cys" evidence="12">
    <location>
        <begin position="72"/>
        <end position="111"/>
    </location>
</feature>
<gene>
    <name evidence="14" type="ORF">NEMVEDRAFT_v1g240290</name>
</gene>
<evidence type="ECO:0000259" key="12">
    <source>
        <dbReference type="PROSITE" id="PS50050"/>
    </source>
</evidence>
<dbReference type="OMA" id="CEEPARM"/>
<name>A7RRZ5_NEMVE</name>
<dbReference type="Gene3D" id="2.10.50.10">
    <property type="entry name" value="Tumor Necrosis Factor Receptor, subunit A, domain 2"/>
    <property type="match status" value="3"/>
</dbReference>
<feature type="signal peptide" evidence="11">
    <location>
        <begin position="1"/>
        <end position="22"/>
    </location>
</feature>
<comment type="subcellular location">
    <subcellularLocation>
        <location evidence="1">Membrane</location>
        <topology evidence="1">Single-pass membrane protein</topology>
    </subcellularLocation>
</comment>
<feature type="repeat" description="TNFR-Cys" evidence="9">
    <location>
        <begin position="72"/>
        <end position="111"/>
    </location>
</feature>
<sequence>MAFYVMQLWLLVFPTFLNFALCSNKCKWNEYITKDIVGNEACVKCPNCAEGHGLMPECGSHISYGDKFRCVPCTDGETYSSSNDLTSCRPCSLCPHKKVIQKCNATQNSICDTRNCEEGFYYDDITRDCQPCSWCCGDGKDDIKMSCKVKGQSSYKLCTYDTGRRCLPRCTNKQYVVVDLKTLKKTCQECPTCQVGHGLSPPCSSVLTNPANHSCVKCAPGKSFSESIDSSSCKPCSKCAVGQMVERACNSTHDTLCGDCSPGFYRDFSVHPAVCGQCSYCCGDDIDVIEKECTAQGMPPKKQCSFTERSISVCSPKHTNNRFYATEPFKWYYAVIIAGVILVISLAFVAFYVKRDRRFGYKQMVQHSQNELCPTADYHCEPLQDHPSFVTGEGNVLWFPTAGVKLHLPHEFYGEGVDNEVYGKIKIGVHHDRPSLPTLNEHEVLLSPAIRIRPDGAELQEPITIEIPHTADLGTDNQWSLRVLTCYDTQAGPEWTDDLMSVKCGELSVSFNVTKLGVAYAVVGSPVNLRLAKKRMVCAVFAAQHIPGNEPVDVVCYLLDDCESSLKRVRENEHGQEMYGCLKKCHLHTDPNGEIRLQIANLTDGWKVQSIEPQRQSWLNSIVEIPKFNAVLLSENSSTRELHFVFQVYHEATNQVAAEVPVDLPIRMPFKSQPCTVNIKTPTSDEKTPPACIPLASLPPSTTRDICGAIPQELCPVIATKLKDDLSAEELHQIQYSNGHVSQLLRTMSQLKPELSVSEFRDALMATPGCEEPARMIEEFMKNSGGIESV</sequence>
<evidence type="ECO:0000256" key="9">
    <source>
        <dbReference type="PROSITE-ProRule" id="PRU00206"/>
    </source>
</evidence>
<keyword evidence="4 10" id="KW-1133">Transmembrane helix</keyword>
<dbReference type="HOGENOM" id="CLU_355382_0_0_1"/>
<protein>
    <submittedName>
        <fullName evidence="14">Uncharacterized protein</fullName>
    </submittedName>
</protein>
<evidence type="ECO:0000256" key="2">
    <source>
        <dbReference type="ARBA" id="ARBA00022692"/>
    </source>
</evidence>
<dbReference type="SMART" id="SM00218">
    <property type="entry name" value="ZU5"/>
    <property type="match status" value="1"/>
</dbReference>
<evidence type="ECO:0000256" key="7">
    <source>
        <dbReference type="ARBA" id="ARBA00023170"/>
    </source>
</evidence>
<keyword evidence="3" id="KW-0677">Repeat</keyword>
<keyword evidence="2 10" id="KW-0812">Transmembrane</keyword>
<dbReference type="PANTHER" id="PTHR12120:SF10">
    <property type="entry name" value="TNFR-CYS DOMAIN-CONTAINING PROTEIN"/>
    <property type="match status" value="1"/>
</dbReference>
<evidence type="ECO:0000256" key="1">
    <source>
        <dbReference type="ARBA" id="ARBA00004167"/>
    </source>
</evidence>
<evidence type="ECO:0000256" key="3">
    <source>
        <dbReference type="ARBA" id="ARBA00022737"/>
    </source>
</evidence>
<dbReference type="GO" id="GO:0043123">
    <property type="term" value="P:positive regulation of canonical NF-kappaB signal transduction"/>
    <property type="evidence" value="ECO:0007669"/>
    <property type="project" value="InterPro"/>
</dbReference>
<organism evidence="14 15">
    <name type="scientific">Nematostella vectensis</name>
    <name type="common">Starlet sea anemone</name>
    <dbReference type="NCBI Taxonomy" id="45351"/>
    <lineage>
        <taxon>Eukaryota</taxon>
        <taxon>Metazoa</taxon>
        <taxon>Cnidaria</taxon>
        <taxon>Anthozoa</taxon>
        <taxon>Hexacorallia</taxon>
        <taxon>Actiniaria</taxon>
        <taxon>Edwardsiidae</taxon>
        <taxon>Nematostella</taxon>
    </lineage>
</organism>
<evidence type="ECO:0000313" key="15">
    <source>
        <dbReference type="Proteomes" id="UP000001593"/>
    </source>
</evidence>
<evidence type="ECO:0000256" key="4">
    <source>
        <dbReference type="ARBA" id="ARBA00022989"/>
    </source>
</evidence>
<keyword evidence="11" id="KW-0732">Signal</keyword>
<evidence type="ECO:0000259" key="13">
    <source>
        <dbReference type="PROSITE" id="PS51145"/>
    </source>
</evidence>
<dbReference type="Gene3D" id="2.60.220.30">
    <property type="match status" value="1"/>
</dbReference>
<proteinExistence type="predicted"/>
<dbReference type="Proteomes" id="UP000001593">
    <property type="component" value="Unassembled WGS sequence"/>
</dbReference>
<feature type="repeat" description="TNFR-Cys" evidence="9">
    <location>
        <begin position="217"/>
        <end position="257"/>
    </location>
</feature>
<dbReference type="PROSITE" id="PS50050">
    <property type="entry name" value="TNFR_NGFR_2"/>
    <property type="match status" value="2"/>
</dbReference>
<feature type="disulfide bond" evidence="9">
    <location>
        <begin position="73"/>
        <end position="88"/>
    </location>
</feature>
<dbReference type="GO" id="GO:0038023">
    <property type="term" value="F:signaling receptor activity"/>
    <property type="evidence" value="ECO:0007669"/>
    <property type="project" value="InterPro"/>
</dbReference>
<evidence type="ECO:0000256" key="10">
    <source>
        <dbReference type="SAM" id="Phobius"/>
    </source>
</evidence>
<dbReference type="OrthoDB" id="5979616at2759"/>
<dbReference type="Pfam" id="PF00020">
    <property type="entry name" value="TNFR_c6"/>
    <property type="match status" value="2"/>
</dbReference>
<keyword evidence="7" id="KW-0675">Receptor</keyword>
<feature type="disulfide bond" evidence="9">
    <location>
        <begin position="218"/>
        <end position="233"/>
    </location>
</feature>
<evidence type="ECO:0000256" key="5">
    <source>
        <dbReference type="ARBA" id="ARBA00023136"/>
    </source>
</evidence>
<dbReference type="InterPro" id="IPR047526">
    <property type="entry name" value="TNR19/27/EDAR"/>
</dbReference>
<accession>A7RRZ5</accession>
<feature type="domain" description="ZU5" evidence="13">
    <location>
        <begin position="384"/>
        <end position="516"/>
    </location>
</feature>
<dbReference type="GO" id="GO:0016020">
    <property type="term" value="C:membrane"/>
    <property type="evidence" value="ECO:0007669"/>
    <property type="project" value="UniProtKB-SubCell"/>
</dbReference>
<keyword evidence="15" id="KW-1185">Reference proteome</keyword>
<dbReference type="PROSITE" id="PS00652">
    <property type="entry name" value="TNFR_NGFR_1"/>
    <property type="match status" value="2"/>
</dbReference>
<feature type="disulfide bond" evidence="9">
    <location>
        <begin position="239"/>
        <end position="257"/>
    </location>
</feature>
<dbReference type="eggNOG" id="ENOG502SDV9">
    <property type="taxonomic scope" value="Eukaryota"/>
</dbReference>
<dbReference type="SUPFAM" id="SSF57586">
    <property type="entry name" value="TNF receptor-like"/>
    <property type="match status" value="1"/>
</dbReference>
<dbReference type="PROSITE" id="PS51145">
    <property type="entry name" value="ZU5"/>
    <property type="match status" value="1"/>
</dbReference>